<keyword evidence="10 19" id="KW-0418">Kinase</keyword>
<comment type="subcellular location">
    <subcellularLocation>
        <location evidence="1">Cell inner membrane</location>
        <topology evidence="1">Multi-pass membrane protein</topology>
    </subcellularLocation>
</comment>
<dbReference type="GO" id="GO:0005524">
    <property type="term" value="F:ATP binding"/>
    <property type="evidence" value="ECO:0007669"/>
    <property type="project" value="UniProtKB-KW"/>
</dbReference>
<evidence type="ECO:0000256" key="13">
    <source>
        <dbReference type="ARBA" id="ARBA00023136"/>
    </source>
</evidence>
<dbReference type="InterPro" id="IPR003856">
    <property type="entry name" value="LPS_length_determ_N"/>
</dbReference>
<reference evidence="19 20" key="1">
    <citation type="submission" date="2019-02" db="EMBL/GenBank/DDBJ databases">
        <title>Pedobacter sp. RP-3-11 sp. nov., isolated from Arctic soil.</title>
        <authorList>
            <person name="Dahal R.H."/>
        </authorList>
    </citation>
    <scope>NUCLEOTIDE SEQUENCE [LARGE SCALE GENOMIC DNA]</scope>
    <source>
        <strain evidence="19 20">RP-3-11</strain>
    </source>
</reference>
<evidence type="ECO:0000313" key="19">
    <source>
        <dbReference type="EMBL" id="TCD01975.1"/>
    </source>
</evidence>
<dbReference type="NCBIfam" id="TIGR01007">
    <property type="entry name" value="eps_fam"/>
    <property type="match status" value="1"/>
</dbReference>
<comment type="catalytic activity">
    <reaction evidence="15">
        <text>L-tyrosyl-[protein] + ATP = O-phospho-L-tyrosyl-[protein] + ADP + H(+)</text>
        <dbReference type="Rhea" id="RHEA:10596"/>
        <dbReference type="Rhea" id="RHEA-COMP:10136"/>
        <dbReference type="Rhea" id="RHEA-COMP:20101"/>
        <dbReference type="ChEBI" id="CHEBI:15378"/>
        <dbReference type="ChEBI" id="CHEBI:30616"/>
        <dbReference type="ChEBI" id="CHEBI:46858"/>
        <dbReference type="ChEBI" id="CHEBI:61978"/>
        <dbReference type="ChEBI" id="CHEBI:456216"/>
        <dbReference type="EC" id="2.7.10.2"/>
    </reaction>
</comment>
<dbReference type="InterPro" id="IPR025669">
    <property type="entry name" value="AAA_dom"/>
</dbReference>
<dbReference type="Pfam" id="PF02706">
    <property type="entry name" value="Wzz"/>
    <property type="match status" value="1"/>
</dbReference>
<dbReference type="Proteomes" id="UP000291485">
    <property type="component" value="Unassembled WGS sequence"/>
</dbReference>
<keyword evidence="9" id="KW-0547">Nucleotide-binding</keyword>
<evidence type="ECO:0000256" key="4">
    <source>
        <dbReference type="ARBA" id="ARBA00011903"/>
    </source>
</evidence>
<evidence type="ECO:0000256" key="1">
    <source>
        <dbReference type="ARBA" id="ARBA00004429"/>
    </source>
</evidence>
<comment type="similarity">
    <text evidence="3">Belongs to the etk/wzc family.</text>
</comment>
<evidence type="ECO:0000256" key="10">
    <source>
        <dbReference type="ARBA" id="ARBA00022777"/>
    </source>
</evidence>
<evidence type="ECO:0000256" key="6">
    <source>
        <dbReference type="ARBA" id="ARBA00022519"/>
    </source>
</evidence>
<evidence type="ECO:0000256" key="12">
    <source>
        <dbReference type="ARBA" id="ARBA00022989"/>
    </source>
</evidence>
<keyword evidence="12 16" id="KW-1133">Transmembrane helix</keyword>
<evidence type="ECO:0000256" key="5">
    <source>
        <dbReference type="ARBA" id="ARBA00022475"/>
    </source>
</evidence>
<evidence type="ECO:0000256" key="9">
    <source>
        <dbReference type="ARBA" id="ARBA00022741"/>
    </source>
</evidence>
<feature type="transmembrane region" description="Helical" evidence="16">
    <location>
        <begin position="32"/>
        <end position="52"/>
    </location>
</feature>
<evidence type="ECO:0000256" key="11">
    <source>
        <dbReference type="ARBA" id="ARBA00022840"/>
    </source>
</evidence>
<evidence type="ECO:0000256" key="8">
    <source>
        <dbReference type="ARBA" id="ARBA00022692"/>
    </source>
</evidence>
<evidence type="ECO:0000256" key="2">
    <source>
        <dbReference type="ARBA" id="ARBA00007316"/>
    </source>
</evidence>
<keyword evidence="11" id="KW-0067">ATP-binding</keyword>
<dbReference type="GO" id="GO:0005886">
    <property type="term" value="C:plasma membrane"/>
    <property type="evidence" value="ECO:0007669"/>
    <property type="project" value="UniProtKB-SubCell"/>
</dbReference>
<comment type="caution">
    <text evidence="19">The sequence shown here is derived from an EMBL/GenBank/DDBJ whole genome shotgun (WGS) entry which is preliminary data.</text>
</comment>
<evidence type="ECO:0000256" key="3">
    <source>
        <dbReference type="ARBA" id="ARBA00008883"/>
    </source>
</evidence>
<sequence>MIAQSIHYKESRPRAKVLEFVNLKDLFSKYLFHWPLFFIVLSMALLAAIFYTKVSKPTYEIKATLLIKDQKKAPDQQSALHEIDMYNSSKIVENEIEILSSKKLSQEVVNDLRLWIGYEKVNGFMSSTDLYKASPVNFNLLGASGNYAPEGLDIVIKNDKTFLLKMPSGELKEMGFSKNYTTELGEWRLDATNNLNQYINSTIKIKVMDPDQVAIQYQKGINVILPNKLAAAIDLSLNDTNAERGKDVLNRLIYHYNLAEAVEKNRETKSTLDFLDRRLASLTGDLTNAEKGIEDFKSTRGLTDLSSDSKISLENMQANDLKLMEVNIQLNVIEGVERYVNSPQNQGKAPATSGITDAALSSSIEKLSVLQLQREKLLATTPETNPDFEAINRQISSTKMAIKEIVENIKSALLITRSKLQTFNSRFESSIKNVPVDERQFISIKRQQAIKESSYNYLLQKKEEVSLKYAATLTDDRIVDQAYANQAKFPQKPIAFALALFIGLALPTGLIYGRDVLKNKITTIKQIKDEVNVPVIGEIPYYRSKNAIAINDFDINSTTEQFRALRTKLHYLFAEQKKGRVTMVTSSIGGEGKSFISANLALSLAHIGKKTVVLELDLRKPKIADIFSIDKQSIGITDFLTGNVPLKNIIKTSGTNTNLDVITCGTEVKSPAEMLEKEELKDLIDQLKLMYDDIIIDTAPAHLVPDAMILGRVTDITLYVIRQGFTGKSELSFISTLAEEKQLPELHILFNGINKAKYGYGYDYSNNYYNTEKGAGVLSIFQDFKSRF</sequence>
<dbReference type="PANTHER" id="PTHR32309:SF13">
    <property type="entry name" value="FERRIC ENTEROBACTIN TRANSPORT PROTEIN FEPE"/>
    <property type="match status" value="1"/>
</dbReference>
<feature type="domain" description="Polysaccharide chain length determinant N-terminal" evidence="17">
    <location>
        <begin position="21"/>
        <end position="112"/>
    </location>
</feature>
<evidence type="ECO:0000313" key="20">
    <source>
        <dbReference type="Proteomes" id="UP000291485"/>
    </source>
</evidence>
<dbReference type="OrthoDB" id="9794577at2"/>
<keyword evidence="6" id="KW-0997">Cell inner membrane</keyword>
<evidence type="ECO:0000256" key="14">
    <source>
        <dbReference type="ARBA" id="ARBA00023137"/>
    </source>
</evidence>
<evidence type="ECO:0000256" key="7">
    <source>
        <dbReference type="ARBA" id="ARBA00022679"/>
    </source>
</evidence>
<keyword evidence="13 16" id="KW-0472">Membrane</keyword>
<accession>A0A4R0NRJ3</accession>
<gene>
    <name evidence="19" type="ORF">EZ449_19455</name>
</gene>
<dbReference type="InterPro" id="IPR050445">
    <property type="entry name" value="Bact_polysacc_biosynth/exp"/>
</dbReference>
<dbReference type="Pfam" id="PF13614">
    <property type="entry name" value="AAA_31"/>
    <property type="match status" value="1"/>
</dbReference>
<feature type="domain" description="AAA" evidence="18">
    <location>
        <begin position="582"/>
        <end position="701"/>
    </location>
</feature>
<feature type="transmembrane region" description="Helical" evidence="16">
    <location>
        <begin position="494"/>
        <end position="513"/>
    </location>
</feature>
<dbReference type="CDD" id="cd05387">
    <property type="entry name" value="BY-kinase"/>
    <property type="match status" value="1"/>
</dbReference>
<dbReference type="RefSeq" id="WP_131562053.1">
    <property type="nucleotide sequence ID" value="NZ_SJSN01000019.1"/>
</dbReference>
<keyword evidence="5" id="KW-1003">Cell membrane</keyword>
<name>A0A4R0NRJ3_9SPHI</name>
<keyword evidence="20" id="KW-1185">Reference proteome</keyword>
<dbReference type="Gene3D" id="3.40.50.300">
    <property type="entry name" value="P-loop containing nucleotide triphosphate hydrolases"/>
    <property type="match status" value="1"/>
</dbReference>
<evidence type="ECO:0000259" key="18">
    <source>
        <dbReference type="Pfam" id="PF13614"/>
    </source>
</evidence>
<evidence type="ECO:0000256" key="16">
    <source>
        <dbReference type="SAM" id="Phobius"/>
    </source>
</evidence>
<keyword evidence="7 19" id="KW-0808">Transferase</keyword>
<evidence type="ECO:0000259" key="17">
    <source>
        <dbReference type="Pfam" id="PF02706"/>
    </source>
</evidence>
<protein>
    <recommendedName>
        <fullName evidence="4">non-specific protein-tyrosine kinase</fullName>
        <ecNumber evidence="4">2.7.10.2</ecNumber>
    </recommendedName>
</protein>
<keyword evidence="14" id="KW-0829">Tyrosine-protein kinase</keyword>
<organism evidence="19 20">
    <name type="scientific">Pedobacter frigidisoli</name>
    <dbReference type="NCBI Taxonomy" id="2530455"/>
    <lineage>
        <taxon>Bacteria</taxon>
        <taxon>Pseudomonadati</taxon>
        <taxon>Bacteroidota</taxon>
        <taxon>Sphingobacteriia</taxon>
        <taxon>Sphingobacteriales</taxon>
        <taxon>Sphingobacteriaceae</taxon>
        <taxon>Pedobacter</taxon>
    </lineage>
</organism>
<comment type="similarity">
    <text evidence="2">Belongs to the CpsD/CapB family.</text>
</comment>
<evidence type="ECO:0000256" key="15">
    <source>
        <dbReference type="ARBA" id="ARBA00051245"/>
    </source>
</evidence>
<dbReference type="AlphaFoldDB" id="A0A4R0NRJ3"/>
<keyword evidence="8 16" id="KW-0812">Transmembrane</keyword>
<dbReference type="EC" id="2.7.10.2" evidence="4"/>
<dbReference type="InterPro" id="IPR005702">
    <property type="entry name" value="Wzc-like_C"/>
</dbReference>
<dbReference type="InterPro" id="IPR027417">
    <property type="entry name" value="P-loop_NTPase"/>
</dbReference>
<dbReference type="GO" id="GO:0004715">
    <property type="term" value="F:non-membrane spanning protein tyrosine kinase activity"/>
    <property type="evidence" value="ECO:0007669"/>
    <property type="project" value="UniProtKB-EC"/>
</dbReference>
<dbReference type="PANTHER" id="PTHR32309">
    <property type="entry name" value="TYROSINE-PROTEIN KINASE"/>
    <property type="match status" value="1"/>
</dbReference>
<dbReference type="EMBL" id="SJSN01000019">
    <property type="protein sequence ID" value="TCD01975.1"/>
    <property type="molecule type" value="Genomic_DNA"/>
</dbReference>
<dbReference type="SUPFAM" id="SSF52540">
    <property type="entry name" value="P-loop containing nucleoside triphosphate hydrolases"/>
    <property type="match status" value="1"/>
</dbReference>
<proteinExistence type="inferred from homology"/>